<name>A0A2U3DZU3_PURLI</name>
<evidence type="ECO:0000313" key="3">
    <source>
        <dbReference type="Proteomes" id="UP000245956"/>
    </source>
</evidence>
<dbReference type="Proteomes" id="UP000245956">
    <property type="component" value="Unassembled WGS sequence"/>
</dbReference>
<sequence>MHVSAFLVSFLLAPAANAAACIKGGSISGETPVPLSADECAATPSDSAAPHNNGSHDNALQKRYYVDPNYIGPQFCFAPDAFGSHPDIQSAAQLQYSWDACYYSVNHMIRKNDDSSALRFHTEYQGADYFYFVYWKPGCESSVTEFDAWQPIRDNPNWTCAGILRRNYLNCNNGGVGGNFQIGCVGYEFKPTKG</sequence>
<evidence type="ECO:0000313" key="2">
    <source>
        <dbReference type="EMBL" id="PWI67779.1"/>
    </source>
</evidence>
<comment type="caution">
    <text evidence="2">The sequence shown here is derived from an EMBL/GenBank/DDBJ whole genome shotgun (WGS) entry which is preliminary data.</text>
</comment>
<accession>A0A2U3DZU3</accession>
<dbReference type="AlphaFoldDB" id="A0A2U3DZU3"/>
<feature type="signal peptide" evidence="1">
    <location>
        <begin position="1"/>
        <end position="18"/>
    </location>
</feature>
<protein>
    <submittedName>
        <fullName evidence="2">Uncharacterized protein</fullName>
    </submittedName>
</protein>
<reference evidence="2 3" key="1">
    <citation type="journal article" date="2016" name="Front. Microbiol.">
        <title>Genome and transcriptome sequences reveal the specific parasitism of the nematophagous Purpureocillium lilacinum 36-1.</title>
        <authorList>
            <person name="Xie J."/>
            <person name="Li S."/>
            <person name="Mo C."/>
            <person name="Xiao X."/>
            <person name="Peng D."/>
            <person name="Wang G."/>
            <person name="Xiao Y."/>
        </authorList>
    </citation>
    <scope>NUCLEOTIDE SEQUENCE [LARGE SCALE GENOMIC DNA]</scope>
    <source>
        <strain evidence="2 3">36-1</strain>
    </source>
</reference>
<gene>
    <name evidence="2" type="ORF">PCL_02700</name>
</gene>
<dbReference type="EMBL" id="LCWV01000017">
    <property type="protein sequence ID" value="PWI67779.1"/>
    <property type="molecule type" value="Genomic_DNA"/>
</dbReference>
<evidence type="ECO:0000256" key="1">
    <source>
        <dbReference type="SAM" id="SignalP"/>
    </source>
</evidence>
<feature type="chain" id="PRO_5015551066" evidence="1">
    <location>
        <begin position="19"/>
        <end position="194"/>
    </location>
</feature>
<keyword evidence="1" id="KW-0732">Signal</keyword>
<proteinExistence type="predicted"/>
<organism evidence="2 3">
    <name type="scientific">Purpureocillium lilacinum</name>
    <name type="common">Paecilomyces lilacinus</name>
    <dbReference type="NCBI Taxonomy" id="33203"/>
    <lineage>
        <taxon>Eukaryota</taxon>
        <taxon>Fungi</taxon>
        <taxon>Dikarya</taxon>
        <taxon>Ascomycota</taxon>
        <taxon>Pezizomycotina</taxon>
        <taxon>Sordariomycetes</taxon>
        <taxon>Hypocreomycetidae</taxon>
        <taxon>Hypocreales</taxon>
        <taxon>Ophiocordycipitaceae</taxon>
        <taxon>Purpureocillium</taxon>
    </lineage>
</organism>